<protein>
    <submittedName>
        <fullName evidence="4">F0F1-ATPase subunit (ATPase_gene1)</fullName>
    </submittedName>
</protein>
<reference evidence="3 5" key="1">
    <citation type="journal article" date="2018" name="Nat. Biotechnol.">
        <title>A standardized bacterial taxonomy based on genome phylogeny substantially revises the tree of life.</title>
        <authorList>
            <person name="Parks D.H."/>
            <person name="Chuvochina M."/>
            <person name="Waite D.W."/>
            <person name="Rinke C."/>
            <person name="Skarshewski A."/>
            <person name="Chaumeil P.A."/>
            <person name="Hugenholtz P."/>
        </authorList>
    </citation>
    <scope>NUCLEOTIDE SEQUENCE [LARGE SCALE GENOMIC DNA]</scope>
    <source>
        <strain evidence="3">UBA9375</strain>
    </source>
</reference>
<name>A0A3D3RCV7_9PLAN</name>
<feature type="compositionally biased region" description="Basic and acidic residues" evidence="1">
    <location>
        <begin position="87"/>
        <end position="102"/>
    </location>
</feature>
<evidence type="ECO:0000313" key="6">
    <source>
        <dbReference type="Proteomes" id="UP000322887"/>
    </source>
</evidence>
<evidence type="ECO:0000313" key="3">
    <source>
        <dbReference type="EMBL" id="HCO25847.1"/>
    </source>
</evidence>
<gene>
    <name evidence="3" type="ORF">DIT97_23525</name>
    <name evidence="4" type="ORF">GmarT_30700</name>
</gene>
<sequence length="111" mass="12498">MLCNVFRVNASFLKAATMPRPDRQTRSSLAEAHQWVSKLTSVSLEMALPAFLGHWLDGKWDTTPWLTAVGALLGFVTGMTHLLHMAKEAERKERKSKDRSKDEADETITNN</sequence>
<proteinExistence type="predicted"/>
<evidence type="ECO:0000313" key="4">
    <source>
        <dbReference type="EMBL" id="QEG17192.1"/>
    </source>
</evidence>
<reference evidence="4 6" key="2">
    <citation type="submission" date="2019-08" db="EMBL/GenBank/DDBJ databases">
        <title>Deep-cultivation of Planctomycetes and their phenomic and genomic characterization uncovers novel biology.</title>
        <authorList>
            <person name="Wiegand S."/>
            <person name="Jogler M."/>
            <person name="Boedeker C."/>
            <person name="Pinto D."/>
            <person name="Vollmers J."/>
            <person name="Rivas-Marin E."/>
            <person name="Kohn T."/>
            <person name="Peeters S.H."/>
            <person name="Heuer A."/>
            <person name="Rast P."/>
            <person name="Oberbeckmann S."/>
            <person name="Bunk B."/>
            <person name="Jeske O."/>
            <person name="Meyerdierks A."/>
            <person name="Storesund J.E."/>
            <person name="Kallscheuer N."/>
            <person name="Luecker S."/>
            <person name="Lage O.M."/>
            <person name="Pohl T."/>
            <person name="Merkel B.J."/>
            <person name="Hornburger P."/>
            <person name="Mueller R.-W."/>
            <person name="Bruemmer F."/>
            <person name="Labrenz M."/>
            <person name="Spormann A.M."/>
            <person name="Op den Camp H."/>
            <person name="Overmann J."/>
            <person name="Amann R."/>
            <person name="Jetten M.S.M."/>
            <person name="Mascher T."/>
            <person name="Medema M.H."/>
            <person name="Devos D.P."/>
            <person name="Kaster A.-K."/>
            <person name="Ovreas L."/>
            <person name="Rohde M."/>
            <person name="Galperin M.Y."/>
            <person name="Jogler C."/>
        </authorList>
    </citation>
    <scope>NUCLEOTIDE SEQUENCE [LARGE SCALE GENOMIC DNA]</scope>
    <source>
        <strain evidence="4 6">DSM 8797</strain>
    </source>
</reference>
<dbReference type="Proteomes" id="UP000322887">
    <property type="component" value="Chromosome"/>
</dbReference>
<accession>A0A517XCL1</accession>
<dbReference type="RefSeq" id="WP_002643748.1">
    <property type="nucleotide sequence ID" value="NZ_CP036353.1"/>
</dbReference>
<keyword evidence="2" id="KW-0812">Transmembrane</keyword>
<evidence type="ECO:0000256" key="1">
    <source>
        <dbReference type="SAM" id="MobiDB-lite"/>
    </source>
</evidence>
<dbReference type="EMBL" id="CP042910">
    <property type="protein sequence ID" value="QEG17192.1"/>
    <property type="molecule type" value="Genomic_DNA"/>
</dbReference>
<organism evidence="3 5">
    <name type="scientific">Gimesia maris</name>
    <dbReference type="NCBI Taxonomy" id="122"/>
    <lineage>
        <taxon>Bacteria</taxon>
        <taxon>Pseudomonadati</taxon>
        <taxon>Planctomycetota</taxon>
        <taxon>Planctomycetia</taxon>
        <taxon>Planctomycetales</taxon>
        <taxon>Planctomycetaceae</taxon>
        <taxon>Gimesia</taxon>
    </lineage>
</organism>
<feature type="transmembrane region" description="Helical" evidence="2">
    <location>
        <begin position="65"/>
        <end position="86"/>
    </location>
</feature>
<accession>A0A3D3RCV7</accession>
<dbReference type="AlphaFoldDB" id="A0A3D3RCV7"/>
<evidence type="ECO:0000313" key="5">
    <source>
        <dbReference type="Proteomes" id="UP000263642"/>
    </source>
</evidence>
<evidence type="ECO:0000256" key="2">
    <source>
        <dbReference type="SAM" id="Phobius"/>
    </source>
</evidence>
<dbReference type="Pfam" id="PF09527">
    <property type="entry name" value="ATPase_gene1"/>
    <property type="match status" value="1"/>
</dbReference>
<dbReference type="Proteomes" id="UP000263642">
    <property type="component" value="Unassembled WGS sequence"/>
</dbReference>
<keyword evidence="2" id="KW-1133">Transmembrane helix</keyword>
<dbReference type="EMBL" id="DQAY01000141">
    <property type="protein sequence ID" value="HCO25847.1"/>
    <property type="molecule type" value="Genomic_DNA"/>
</dbReference>
<feature type="region of interest" description="Disordered" evidence="1">
    <location>
        <begin position="87"/>
        <end position="111"/>
    </location>
</feature>
<keyword evidence="6" id="KW-1185">Reference proteome</keyword>
<dbReference type="InterPro" id="IPR032820">
    <property type="entry name" value="ATPase_put"/>
</dbReference>
<keyword evidence="2" id="KW-0472">Membrane</keyword>